<dbReference type="InterPro" id="IPR041168">
    <property type="entry name" value="LodA_N"/>
</dbReference>
<feature type="domain" description="L-lysine epsilon oxidase C-terminal" evidence="2">
    <location>
        <begin position="359"/>
        <end position="507"/>
    </location>
</feature>
<organism evidence="3 4">
    <name type="scientific">Corallococcus exercitus</name>
    <dbReference type="NCBI Taxonomy" id="2316736"/>
    <lineage>
        <taxon>Bacteria</taxon>
        <taxon>Pseudomonadati</taxon>
        <taxon>Myxococcota</taxon>
        <taxon>Myxococcia</taxon>
        <taxon>Myxococcales</taxon>
        <taxon>Cystobacterineae</taxon>
        <taxon>Myxococcaceae</taxon>
        <taxon>Corallococcus</taxon>
    </lineage>
</organism>
<dbReference type="EMBL" id="JABFJV010000112">
    <property type="protein sequence ID" value="NOK35470.1"/>
    <property type="molecule type" value="Genomic_DNA"/>
</dbReference>
<comment type="caution">
    <text evidence="3">The sequence shown here is derived from an EMBL/GenBank/DDBJ whole genome shotgun (WGS) entry which is preliminary data.</text>
</comment>
<dbReference type="AlphaFoldDB" id="A0A7Y4KKH5"/>
<dbReference type="InterPro" id="IPR033798">
    <property type="entry name" value="LodA-like"/>
</dbReference>
<evidence type="ECO:0000313" key="4">
    <source>
        <dbReference type="Proteomes" id="UP000563426"/>
    </source>
</evidence>
<dbReference type="Pfam" id="PF17990">
    <property type="entry name" value="LodA_N"/>
    <property type="match status" value="1"/>
</dbReference>
<evidence type="ECO:0000259" key="1">
    <source>
        <dbReference type="Pfam" id="PF17990"/>
    </source>
</evidence>
<evidence type="ECO:0000313" key="3">
    <source>
        <dbReference type="EMBL" id="NOK35470.1"/>
    </source>
</evidence>
<reference evidence="3 4" key="1">
    <citation type="submission" date="2020-05" db="EMBL/GenBank/DDBJ databases">
        <authorList>
            <person name="Whitworth D."/>
        </authorList>
    </citation>
    <scope>NUCLEOTIDE SEQUENCE [LARGE SCALE GENOMIC DNA]</scope>
    <source>
        <strain evidence="3 4">AB043B</strain>
    </source>
</reference>
<name>A0A7Y4KKH5_9BACT</name>
<sequence>MSESQAITQFAIYPSIGVARVGNSPDGYFFGPELPGAPRDRGAYRDTSGRIKRQAARFRVYGLDARGQVVKEITAHDAHITWKVEVANKKAAWFDFDQALDIPESQGIVVGTPGIASILRNANVKGPERASLAITPPATTIAGKNINTLGAEASFALTGRFMNKSVYLGELRTDAEGRLVFLGGRGEAASFDGQPATTFANNTGWHDDISDGPVDATVEYAGKTYQAKGAWVLVGPPDYAPGVQSIVTGWDLLFQVATELDPSRMPTRPKFSEHIYPLLRRFTLNQWVNAGFARDFGFGTPNDFTDPALAARLNDPSDASRSLRFSIFNGFRNANYDHPQPAALPAYYGDGTTLNTTQTSPREWMAILPTQYKWLEQWAEGDFVADGPPKAPPAWTSLSAAEQVRGIDRAVLDEVLGGPFHPGAEFTWPMRHAMLYAEPFRIKRRATPEPDWGPQLISSIALMRGGPLDGSTAGDLTRWMATPWQTDTSSCLSAYVPYVDDYLPTFWPARVPNDVLSEEQYQKVMDPKTPANEKERVLAFDQRVKWLRGIRYPMKPTYPPQIYPSKEAINKFVREWAQVGIIEALPGPGGHLPGEMWVETGRQVEHSQPAMTALHPIWTSED</sequence>
<proteinExistence type="predicted"/>
<feature type="domain" description="L-Lysine epsilon oxidase N-terminal" evidence="1">
    <location>
        <begin position="13"/>
        <end position="234"/>
    </location>
</feature>
<dbReference type="CDD" id="cd14731">
    <property type="entry name" value="LodA_like_1"/>
    <property type="match status" value="1"/>
</dbReference>
<gene>
    <name evidence="3" type="ORF">HMI49_19890</name>
</gene>
<protein>
    <recommendedName>
        <fullName evidence="5">L-lysine 6-oxidase</fullName>
    </recommendedName>
</protein>
<keyword evidence="4" id="KW-1185">Reference proteome</keyword>
<dbReference type="RefSeq" id="WP_171436194.1">
    <property type="nucleotide sequence ID" value="NZ_JABFJV010000112.1"/>
</dbReference>
<accession>A0A7Y4KKH5</accession>
<evidence type="ECO:0008006" key="5">
    <source>
        <dbReference type="Google" id="ProtNLM"/>
    </source>
</evidence>
<dbReference type="Pfam" id="PF18417">
    <property type="entry name" value="LodA_C"/>
    <property type="match status" value="1"/>
</dbReference>
<dbReference type="Proteomes" id="UP000563426">
    <property type="component" value="Unassembled WGS sequence"/>
</dbReference>
<dbReference type="InterPro" id="IPR041173">
    <property type="entry name" value="LodA_C"/>
</dbReference>
<evidence type="ECO:0000259" key="2">
    <source>
        <dbReference type="Pfam" id="PF18417"/>
    </source>
</evidence>